<dbReference type="Gene3D" id="3.30.70.20">
    <property type="match status" value="1"/>
</dbReference>
<proteinExistence type="predicted"/>
<dbReference type="RefSeq" id="WP_312867914.1">
    <property type="nucleotide sequence ID" value="NZ_WMBA01000018.1"/>
</dbReference>
<evidence type="ECO:0000313" key="1">
    <source>
        <dbReference type="EMBL" id="MTD55125.1"/>
    </source>
</evidence>
<dbReference type="AlphaFoldDB" id="A0A6N7YQ38"/>
<accession>A0A6N7YQ38</accession>
<name>A0A6N7YQ38_9PSEU</name>
<protein>
    <submittedName>
        <fullName evidence="1">Ferredoxin</fullName>
    </submittedName>
</protein>
<gene>
    <name evidence="1" type="ORF">GKO32_14205</name>
</gene>
<keyword evidence="2" id="KW-1185">Reference proteome</keyword>
<dbReference type="Pfam" id="PF13370">
    <property type="entry name" value="Fer4_13"/>
    <property type="match status" value="1"/>
</dbReference>
<dbReference type="SUPFAM" id="SSF54862">
    <property type="entry name" value="4Fe-4S ferredoxins"/>
    <property type="match status" value="1"/>
</dbReference>
<comment type="caution">
    <text evidence="1">The sequence shown here is derived from an EMBL/GenBank/DDBJ whole genome shotgun (WGS) entry which is preliminary data.</text>
</comment>
<organism evidence="1 2">
    <name type="scientific">Amycolatopsis pithecellobii</name>
    <dbReference type="NCBI Taxonomy" id="664692"/>
    <lineage>
        <taxon>Bacteria</taxon>
        <taxon>Bacillati</taxon>
        <taxon>Actinomycetota</taxon>
        <taxon>Actinomycetes</taxon>
        <taxon>Pseudonocardiales</taxon>
        <taxon>Pseudonocardiaceae</taxon>
        <taxon>Amycolatopsis</taxon>
    </lineage>
</organism>
<sequence>MSRHHLVVTVDNHRCHRYGICEAEAPEVFRLTVDGRLDYRRRPSAGSRDDALAAARGCPMQAIHLEVR</sequence>
<dbReference type="Proteomes" id="UP000440096">
    <property type="component" value="Unassembled WGS sequence"/>
</dbReference>
<evidence type="ECO:0000313" key="2">
    <source>
        <dbReference type="Proteomes" id="UP000440096"/>
    </source>
</evidence>
<reference evidence="1 2" key="1">
    <citation type="submission" date="2019-11" db="EMBL/GenBank/DDBJ databases">
        <title>Draft genome of Amycolatopsis RM579.</title>
        <authorList>
            <person name="Duangmal K."/>
            <person name="Mingma R."/>
        </authorList>
    </citation>
    <scope>NUCLEOTIDE SEQUENCE [LARGE SCALE GENOMIC DNA]</scope>
    <source>
        <strain evidence="1 2">RM579</strain>
    </source>
</reference>
<dbReference type="EMBL" id="WMBA01000018">
    <property type="protein sequence ID" value="MTD55125.1"/>
    <property type="molecule type" value="Genomic_DNA"/>
</dbReference>